<evidence type="ECO:0000313" key="1">
    <source>
        <dbReference type="EMBL" id="CDR95430.1"/>
    </source>
</evidence>
<dbReference type="RefSeq" id="XP_012767616.1">
    <property type="nucleotide sequence ID" value="XM_012912162.1"/>
</dbReference>
<keyword evidence="2" id="KW-1185">Reference proteome</keyword>
<reference evidence="2" key="1">
    <citation type="submission" date="2014-06" db="EMBL/GenBank/DDBJ databases">
        <authorList>
            <person name="Aslett M."/>
            <person name="De Silva N."/>
        </authorList>
    </citation>
    <scope>NUCLEOTIDE SEQUENCE [LARGE SCALE GENOMIC DNA]</scope>
    <source>
        <strain evidence="2">Bond</strain>
    </source>
</reference>
<dbReference type="EMBL" id="LK391708">
    <property type="protein sequence ID" value="CDR95430.1"/>
    <property type="molecule type" value="Genomic_DNA"/>
</dbReference>
<name>A0A061DCA3_BABBI</name>
<dbReference type="AlphaFoldDB" id="A0A061DCA3"/>
<organism evidence="1 2">
    <name type="scientific">Babesia bigemina</name>
    <dbReference type="NCBI Taxonomy" id="5866"/>
    <lineage>
        <taxon>Eukaryota</taxon>
        <taxon>Sar</taxon>
        <taxon>Alveolata</taxon>
        <taxon>Apicomplexa</taxon>
        <taxon>Aconoidasida</taxon>
        <taxon>Piroplasmida</taxon>
        <taxon>Babesiidae</taxon>
        <taxon>Babesia</taxon>
    </lineage>
</organism>
<dbReference type="KEGG" id="bbig:BBBOND_0205880"/>
<sequence length="322" mass="36286">MVYTSLTDAPHNFKEAADWLLALKGDDVKNLKAIGEAVYKFLVDKPVGRINLPALEKVKRISKHFLEQRELRNYWFVEELLKRYNDLISKSPGAWAKYFRVVDESDYKNVVKSKGITAEDIAKNLDRIVNGTEILRDSIKIPDEYQSAYSSEATWESSCAKDPEACATVFVGIAPMLYAGVRSLHTASIAATLNLAPLTRHEYGLRKTMKALGYVEPECRTNMSGLDVGRALRGLYLRRVLTLCDLAGFWAFYGSKNAAVKSGELDKDAQEFIDFYVNMKPINPPKKYVLRKPPSTYTATGSNNMYYPWLPTVLDMGDTVPL</sequence>
<accession>A0A061DCA3</accession>
<evidence type="ECO:0000313" key="2">
    <source>
        <dbReference type="Proteomes" id="UP000033188"/>
    </source>
</evidence>
<proteinExistence type="predicted"/>
<dbReference type="OrthoDB" id="627829at2759"/>
<dbReference type="Proteomes" id="UP000033188">
    <property type="component" value="Chromosome 2"/>
</dbReference>
<dbReference type="VEuPathDB" id="PiroplasmaDB:BBBOND_0205880"/>
<gene>
    <name evidence="1" type="ORF">BBBOND_0205880</name>
</gene>
<protein>
    <submittedName>
        <fullName evidence="1">Uncharacterized protein</fullName>
    </submittedName>
</protein>
<dbReference type="GeneID" id="24563971"/>